<comment type="caution">
    <text evidence="7">The sequence shown here is derived from an EMBL/GenBank/DDBJ whole genome shotgun (WGS) entry which is preliminary data.</text>
</comment>
<evidence type="ECO:0000256" key="4">
    <source>
        <dbReference type="ARBA" id="ARBA00023163"/>
    </source>
</evidence>
<dbReference type="Pfam" id="PF13977">
    <property type="entry name" value="TetR_C_6"/>
    <property type="match status" value="1"/>
</dbReference>
<dbReference type="PANTHER" id="PTHR47506">
    <property type="entry name" value="TRANSCRIPTIONAL REGULATORY PROTEIN"/>
    <property type="match status" value="1"/>
</dbReference>
<keyword evidence="1" id="KW-0678">Repressor</keyword>
<dbReference type="InterPro" id="IPR036271">
    <property type="entry name" value="Tet_transcr_reg_TetR-rel_C_sf"/>
</dbReference>
<keyword evidence="4" id="KW-0804">Transcription</keyword>
<evidence type="ECO:0000256" key="2">
    <source>
        <dbReference type="ARBA" id="ARBA00023015"/>
    </source>
</evidence>
<feature type="domain" description="HTH tetR-type" evidence="6">
    <location>
        <begin position="15"/>
        <end position="75"/>
    </location>
</feature>
<keyword evidence="8" id="KW-1185">Reference proteome</keyword>
<evidence type="ECO:0000313" key="7">
    <source>
        <dbReference type="EMBL" id="GID63679.1"/>
    </source>
</evidence>
<organism evidence="7 8">
    <name type="scientific">Actinoplanes cyaneus</name>
    <dbReference type="NCBI Taxonomy" id="52696"/>
    <lineage>
        <taxon>Bacteria</taxon>
        <taxon>Bacillati</taxon>
        <taxon>Actinomycetota</taxon>
        <taxon>Actinomycetes</taxon>
        <taxon>Micromonosporales</taxon>
        <taxon>Micromonosporaceae</taxon>
        <taxon>Actinoplanes</taxon>
    </lineage>
</organism>
<accession>A0A919M5S7</accession>
<evidence type="ECO:0000259" key="6">
    <source>
        <dbReference type="PROSITE" id="PS50977"/>
    </source>
</evidence>
<protein>
    <recommendedName>
        <fullName evidence="6">HTH tetR-type domain-containing protein</fullName>
    </recommendedName>
</protein>
<dbReference type="SUPFAM" id="SSF48498">
    <property type="entry name" value="Tetracyclin repressor-like, C-terminal domain"/>
    <property type="match status" value="1"/>
</dbReference>
<dbReference type="GO" id="GO:0003677">
    <property type="term" value="F:DNA binding"/>
    <property type="evidence" value="ECO:0007669"/>
    <property type="project" value="UniProtKB-UniRule"/>
</dbReference>
<dbReference type="PROSITE" id="PS50977">
    <property type="entry name" value="HTH_TETR_2"/>
    <property type="match status" value="1"/>
</dbReference>
<dbReference type="Gene3D" id="1.10.357.10">
    <property type="entry name" value="Tetracycline Repressor, domain 2"/>
    <property type="match status" value="1"/>
</dbReference>
<feature type="DNA-binding region" description="H-T-H motif" evidence="5">
    <location>
        <begin position="38"/>
        <end position="57"/>
    </location>
</feature>
<evidence type="ECO:0000256" key="1">
    <source>
        <dbReference type="ARBA" id="ARBA00022491"/>
    </source>
</evidence>
<dbReference type="InterPro" id="IPR001647">
    <property type="entry name" value="HTH_TetR"/>
</dbReference>
<dbReference type="EMBL" id="BOMH01000013">
    <property type="protein sequence ID" value="GID63679.1"/>
    <property type="molecule type" value="Genomic_DNA"/>
</dbReference>
<dbReference type="AlphaFoldDB" id="A0A919M5S7"/>
<dbReference type="Proteomes" id="UP000619479">
    <property type="component" value="Unassembled WGS sequence"/>
</dbReference>
<dbReference type="Pfam" id="PF00440">
    <property type="entry name" value="TetR_N"/>
    <property type="match status" value="1"/>
</dbReference>
<evidence type="ECO:0000313" key="8">
    <source>
        <dbReference type="Proteomes" id="UP000619479"/>
    </source>
</evidence>
<dbReference type="SUPFAM" id="SSF46689">
    <property type="entry name" value="Homeodomain-like"/>
    <property type="match status" value="1"/>
</dbReference>
<name>A0A919M5S7_9ACTN</name>
<dbReference type="PRINTS" id="PR00455">
    <property type="entry name" value="HTHTETR"/>
</dbReference>
<reference evidence="7" key="1">
    <citation type="submission" date="2021-01" db="EMBL/GenBank/DDBJ databases">
        <title>Whole genome shotgun sequence of Actinoplanes cyaneus NBRC 14990.</title>
        <authorList>
            <person name="Komaki H."/>
            <person name="Tamura T."/>
        </authorList>
    </citation>
    <scope>NUCLEOTIDE SEQUENCE</scope>
    <source>
        <strain evidence="7">NBRC 14990</strain>
    </source>
</reference>
<evidence type="ECO:0000256" key="5">
    <source>
        <dbReference type="PROSITE-ProRule" id="PRU00335"/>
    </source>
</evidence>
<dbReference type="PANTHER" id="PTHR47506:SF6">
    <property type="entry name" value="HTH-TYPE TRANSCRIPTIONAL REPRESSOR NEMR"/>
    <property type="match status" value="1"/>
</dbReference>
<gene>
    <name evidence="7" type="ORF">Acy02nite_15600</name>
</gene>
<dbReference type="InterPro" id="IPR039538">
    <property type="entry name" value="BetI_C"/>
</dbReference>
<keyword evidence="3 5" id="KW-0238">DNA-binding</keyword>
<sequence>MSETARKRAAYANGERKRAEIVDAALAVFAEKGFRRFSLRQLAEELGTTHVSLRYHFGTTAALLEAVLEERERRDRPWREQVLREKGLFDGVPEVIRRNAARRGVVHLDATLLAEGIAPDHPVHEFVRRREQRFHADVQELLELERDRGRLRAGLDPEVVARQLVALIEGLQAQWLYDENVDVSVHLSAFMNYLRA</sequence>
<keyword evidence="2" id="KW-0805">Transcription regulation</keyword>
<evidence type="ECO:0000256" key="3">
    <source>
        <dbReference type="ARBA" id="ARBA00023125"/>
    </source>
</evidence>
<dbReference type="RefSeq" id="WP_203739127.1">
    <property type="nucleotide sequence ID" value="NZ_BAAAUC010000023.1"/>
</dbReference>
<dbReference type="InterPro" id="IPR009057">
    <property type="entry name" value="Homeodomain-like_sf"/>
</dbReference>
<proteinExistence type="predicted"/>